<gene>
    <name evidence="3" type="ORF">AAE3_LOCUS1491</name>
</gene>
<keyword evidence="1" id="KW-0378">Hydrolase</keyword>
<dbReference type="InterPro" id="IPR020084">
    <property type="entry name" value="NUDIX_hydrolase_CS"/>
</dbReference>
<dbReference type="AlphaFoldDB" id="A0A8S0XDX1"/>
<dbReference type="SUPFAM" id="SSF55811">
    <property type="entry name" value="Nudix"/>
    <property type="match status" value="1"/>
</dbReference>
<organism evidence="3 4">
    <name type="scientific">Cyclocybe aegerita</name>
    <name type="common">Black poplar mushroom</name>
    <name type="synonym">Agrocybe aegerita</name>
    <dbReference type="NCBI Taxonomy" id="1973307"/>
    <lineage>
        <taxon>Eukaryota</taxon>
        <taxon>Fungi</taxon>
        <taxon>Dikarya</taxon>
        <taxon>Basidiomycota</taxon>
        <taxon>Agaricomycotina</taxon>
        <taxon>Agaricomycetes</taxon>
        <taxon>Agaricomycetidae</taxon>
        <taxon>Agaricales</taxon>
        <taxon>Agaricineae</taxon>
        <taxon>Bolbitiaceae</taxon>
        <taxon>Cyclocybe</taxon>
    </lineage>
</organism>
<reference evidence="3 4" key="1">
    <citation type="submission" date="2020-01" db="EMBL/GenBank/DDBJ databases">
        <authorList>
            <person name="Gupta K D."/>
        </authorList>
    </citation>
    <scope>NUCLEOTIDE SEQUENCE [LARGE SCALE GENOMIC DNA]</scope>
</reference>
<dbReference type="PANTHER" id="PTHR43736">
    <property type="entry name" value="ADP-RIBOSE PYROPHOSPHATASE"/>
    <property type="match status" value="1"/>
</dbReference>
<evidence type="ECO:0000313" key="3">
    <source>
        <dbReference type="EMBL" id="CAA7259289.1"/>
    </source>
</evidence>
<keyword evidence="4" id="KW-1185">Reference proteome</keyword>
<dbReference type="InterPro" id="IPR000086">
    <property type="entry name" value="NUDIX_hydrolase_dom"/>
</dbReference>
<feature type="domain" description="Nudix hydrolase" evidence="2">
    <location>
        <begin position="22"/>
        <end position="160"/>
    </location>
</feature>
<dbReference type="GO" id="GO:0016787">
    <property type="term" value="F:hydrolase activity"/>
    <property type="evidence" value="ECO:0007669"/>
    <property type="project" value="UniProtKB-KW"/>
</dbReference>
<evidence type="ECO:0000259" key="2">
    <source>
        <dbReference type="PROSITE" id="PS51462"/>
    </source>
</evidence>
<dbReference type="Proteomes" id="UP000467700">
    <property type="component" value="Unassembled WGS sequence"/>
</dbReference>
<dbReference type="OrthoDB" id="276276at2759"/>
<evidence type="ECO:0000313" key="4">
    <source>
        <dbReference type="Proteomes" id="UP000467700"/>
    </source>
</evidence>
<dbReference type="PROSITE" id="PS00893">
    <property type="entry name" value="NUDIX_BOX"/>
    <property type="match status" value="1"/>
</dbReference>
<evidence type="ECO:0000256" key="1">
    <source>
        <dbReference type="ARBA" id="ARBA00022801"/>
    </source>
</evidence>
<dbReference type="PROSITE" id="PS51462">
    <property type="entry name" value="NUDIX"/>
    <property type="match status" value="1"/>
</dbReference>
<sequence>MSTTTTAPFAIPLAKLQVQHLNKRLVAGIAIVANRQQQPELRKLLLLRRAPTEDVYPEMYELPGGGAEAEDETILATAARETREETGLGISNILGAFGGFEYATRKSQAIQFNFLAEVEHGLEASVVLNPSEHDTYAWVGVADNMIMSKYPMPESMSKVVADALNILRSPGIGDD</sequence>
<dbReference type="PANTHER" id="PTHR43736:SF1">
    <property type="entry name" value="DIHYDRONEOPTERIN TRIPHOSPHATE DIPHOSPHATASE"/>
    <property type="match status" value="1"/>
</dbReference>
<dbReference type="Pfam" id="PF00293">
    <property type="entry name" value="NUDIX"/>
    <property type="match status" value="1"/>
</dbReference>
<name>A0A8S0XDX1_CYCAE</name>
<dbReference type="Gene3D" id="3.90.79.10">
    <property type="entry name" value="Nucleoside Triphosphate Pyrophosphohydrolase"/>
    <property type="match status" value="1"/>
</dbReference>
<dbReference type="CDD" id="cd02883">
    <property type="entry name" value="NUDIX_Hydrolase"/>
    <property type="match status" value="1"/>
</dbReference>
<accession>A0A8S0XDX1</accession>
<protein>
    <recommendedName>
        <fullName evidence="2">Nudix hydrolase domain-containing protein</fullName>
    </recommendedName>
</protein>
<proteinExistence type="predicted"/>
<dbReference type="EMBL" id="CACVBS010000013">
    <property type="protein sequence ID" value="CAA7259289.1"/>
    <property type="molecule type" value="Genomic_DNA"/>
</dbReference>
<dbReference type="InterPro" id="IPR015797">
    <property type="entry name" value="NUDIX_hydrolase-like_dom_sf"/>
</dbReference>
<comment type="caution">
    <text evidence="3">The sequence shown here is derived from an EMBL/GenBank/DDBJ whole genome shotgun (WGS) entry which is preliminary data.</text>
</comment>